<name>A0ABS3S731_9ACTN</name>
<comment type="caution">
    <text evidence="7">The sequence shown here is derived from an EMBL/GenBank/DDBJ whole genome shotgun (WGS) entry which is preliminary data.</text>
</comment>
<dbReference type="InterPro" id="IPR005471">
    <property type="entry name" value="Tscrpt_reg_IclR_N"/>
</dbReference>
<proteinExistence type="predicted"/>
<evidence type="ECO:0000256" key="2">
    <source>
        <dbReference type="ARBA" id="ARBA00023125"/>
    </source>
</evidence>
<dbReference type="PROSITE" id="PS51078">
    <property type="entry name" value="ICLR_ED"/>
    <property type="match status" value="1"/>
</dbReference>
<reference evidence="7 8" key="1">
    <citation type="submission" date="2021-03" db="EMBL/GenBank/DDBJ databases">
        <title>Actinomadura violae sp. nov., isolated from lichen in Thailand.</title>
        <authorList>
            <person name="Kanchanasin P."/>
            <person name="Saeng-In P."/>
            <person name="Phongsopitanun W."/>
            <person name="Yuki M."/>
            <person name="Kudo T."/>
            <person name="Ohkuma M."/>
            <person name="Tanasupawat S."/>
        </authorList>
    </citation>
    <scope>NUCLEOTIDE SEQUENCE [LARGE SCALE GENOMIC DNA]</scope>
    <source>
        <strain evidence="7 8">LCR2-06</strain>
    </source>
</reference>
<keyword evidence="3" id="KW-0804">Transcription</keyword>
<protein>
    <submittedName>
        <fullName evidence="7">IclR family transcriptional regulator</fullName>
    </submittedName>
</protein>
<evidence type="ECO:0000313" key="8">
    <source>
        <dbReference type="Proteomes" id="UP000680206"/>
    </source>
</evidence>
<dbReference type="InterPro" id="IPR014757">
    <property type="entry name" value="Tscrpt_reg_IclR_C"/>
</dbReference>
<keyword evidence="1" id="KW-0805">Transcription regulation</keyword>
<dbReference type="PANTHER" id="PTHR30136:SF24">
    <property type="entry name" value="HTH-TYPE TRANSCRIPTIONAL REPRESSOR ALLR"/>
    <property type="match status" value="1"/>
</dbReference>
<gene>
    <name evidence="7" type="ORF">J4709_45345</name>
</gene>
<evidence type="ECO:0000256" key="1">
    <source>
        <dbReference type="ARBA" id="ARBA00023015"/>
    </source>
</evidence>
<feature type="region of interest" description="Disordered" evidence="4">
    <location>
        <begin position="1"/>
        <end position="43"/>
    </location>
</feature>
<dbReference type="InterPro" id="IPR036388">
    <property type="entry name" value="WH-like_DNA-bd_sf"/>
</dbReference>
<keyword evidence="2" id="KW-0238">DNA-binding</keyword>
<dbReference type="SUPFAM" id="SSF55781">
    <property type="entry name" value="GAF domain-like"/>
    <property type="match status" value="1"/>
</dbReference>
<dbReference type="PROSITE" id="PS51077">
    <property type="entry name" value="HTH_ICLR"/>
    <property type="match status" value="1"/>
</dbReference>
<evidence type="ECO:0000259" key="5">
    <source>
        <dbReference type="PROSITE" id="PS51077"/>
    </source>
</evidence>
<dbReference type="Pfam" id="PF01614">
    <property type="entry name" value="IclR_C"/>
    <property type="match status" value="1"/>
</dbReference>
<dbReference type="Gene3D" id="3.30.450.40">
    <property type="match status" value="1"/>
</dbReference>
<dbReference type="PANTHER" id="PTHR30136">
    <property type="entry name" value="HELIX-TURN-HELIX TRANSCRIPTIONAL REGULATOR, ICLR FAMILY"/>
    <property type="match status" value="1"/>
</dbReference>
<dbReference type="Pfam" id="PF09339">
    <property type="entry name" value="HTH_IclR"/>
    <property type="match status" value="1"/>
</dbReference>
<feature type="domain" description="IclR-ED" evidence="6">
    <location>
        <begin position="107"/>
        <end position="285"/>
    </location>
</feature>
<dbReference type="InterPro" id="IPR029016">
    <property type="entry name" value="GAF-like_dom_sf"/>
</dbReference>
<feature type="domain" description="HTH iclR-type" evidence="5">
    <location>
        <begin position="45"/>
        <end position="106"/>
    </location>
</feature>
<dbReference type="EMBL" id="JAGEPF010000038">
    <property type="protein sequence ID" value="MBO2464817.1"/>
    <property type="molecule type" value="Genomic_DNA"/>
</dbReference>
<dbReference type="Gene3D" id="1.10.10.10">
    <property type="entry name" value="Winged helix-like DNA-binding domain superfamily/Winged helix DNA-binding domain"/>
    <property type="match status" value="1"/>
</dbReference>
<sequence>MRGLPSHFPNQPSRSPRPQRSQDGRRPTGGARSPRPGQNGDVARDSVLTRAVRIFDAFDPDHPSLSVSEIARRTGLHVATASRLVEELVRHGLLARDERRRVRVGMRMWELASRAAPTLGLREAAMPFMEDLHAVIGHHTQLGVLDGREVLFVERLSMPSAVINVTRIAGRLPLHASSSGLVLLAHAPAGLQEDVLAGDLAAFTPSTVVDPRRLRALLAEVRRGGAALCPGYIDERATGIAVPIRGPDGRVIASLSVVVPNDANARAQIPALKAAARGISRAVGADML</sequence>
<evidence type="ECO:0000256" key="4">
    <source>
        <dbReference type="SAM" id="MobiDB-lite"/>
    </source>
</evidence>
<keyword evidence="8" id="KW-1185">Reference proteome</keyword>
<dbReference type="Proteomes" id="UP000680206">
    <property type="component" value="Unassembled WGS sequence"/>
</dbReference>
<dbReference type="SMART" id="SM00346">
    <property type="entry name" value="HTH_ICLR"/>
    <property type="match status" value="1"/>
</dbReference>
<evidence type="ECO:0000313" key="7">
    <source>
        <dbReference type="EMBL" id="MBO2464817.1"/>
    </source>
</evidence>
<evidence type="ECO:0000256" key="3">
    <source>
        <dbReference type="ARBA" id="ARBA00023163"/>
    </source>
</evidence>
<organism evidence="7 8">
    <name type="scientific">Actinomadura violacea</name>
    <dbReference type="NCBI Taxonomy" id="2819934"/>
    <lineage>
        <taxon>Bacteria</taxon>
        <taxon>Bacillati</taxon>
        <taxon>Actinomycetota</taxon>
        <taxon>Actinomycetes</taxon>
        <taxon>Streptosporangiales</taxon>
        <taxon>Thermomonosporaceae</taxon>
        <taxon>Actinomadura</taxon>
    </lineage>
</organism>
<dbReference type="InterPro" id="IPR036390">
    <property type="entry name" value="WH_DNA-bd_sf"/>
</dbReference>
<accession>A0ABS3S731</accession>
<evidence type="ECO:0000259" key="6">
    <source>
        <dbReference type="PROSITE" id="PS51078"/>
    </source>
</evidence>
<dbReference type="SUPFAM" id="SSF46785">
    <property type="entry name" value="Winged helix' DNA-binding domain"/>
    <property type="match status" value="1"/>
</dbReference>
<dbReference type="InterPro" id="IPR050707">
    <property type="entry name" value="HTH_MetabolicPath_Reg"/>
</dbReference>